<dbReference type="Gene3D" id="3.40.47.10">
    <property type="match status" value="1"/>
</dbReference>
<dbReference type="InterPro" id="IPR000794">
    <property type="entry name" value="Beta-ketoacyl_synthase"/>
</dbReference>
<organism evidence="5 6">
    <name type="scientific">Planosporangium thailandense</name>
    <dbReference type="NCBI Taxonomy" id="765197"/>
    <lineage>
        <taxon>Bacteria</taxon>
        <taxon>Bacillati</taxon>
        <taxon>Actinomycetota</taxon>
        <taxon>Actinomycetes</taxon>
        <taxon>Micromonosporales</taxon>
        <taxon>Micromonosporaceae</taxon>
        <taxon>Planosporangium</taxon>
    </lineage>
</organism>
<gene>
    <name evidence="5" type="ORF">HC031_13250</name>
</gene>
<dbReference type="PANTHER" id="PTHR11712:SF347">
    <property type="entry name" value="BETA KETOACYL-ACYL CARRIER PROTEIN SYNTHASE"/>
    <property type="match status" value="1"/>
</dbReference>
<comment type="caution">
    <text evidence="5">The sequence shown here is derived from an EMBL/GenBank/DDBJ whole genome shotgun (WGS) entry which is preliminary data.</text>
</comment>
<dbReference type="SMART" id="SM00825">
    <property type="entry name" value="PKS_KS"/>
    <property type="match status" value="1"/>
</dbReference>
<reference evidence="5 6" key="1">
    <citation type="submission" date="2020-03" db="EMBL/GenBank/DDBJ databases">
        <title>WGS of the type strain of Planosporangium spp.</title>
        <authorList>
            <person name="Thawai C."/>
        </authorList>
    </citation>
    <scope>NUCLEOTIDE SEQUENCE [LARGE SCALE GENOMIC DNA]</scope>
    <source>
        <strain evidence="5 6">TBRC 5610</strain>
    </source>
</reference>
<accession>A0ABX0XXM5</accession>
<sequence>MSWSITGTGAVASVGANVNEIFDNLCAGLSGRRPLQVFDRSRYTSPFAYEMDDRGEESGDVPGRATRWLLAAVEQAAREADLGDDLSGVPVIVGSGLREHRSMELWHRTGVPFDGERLHFGAALQDRFGVTEAYCVANACAASLYALALGADLLAEGGAPAVIVAGVDMVTESMFGLVERMNPVPPQEVRPFDRQRRGAVMGEAAVAVVLRPADSPYQGRARATLRGVGVNCDAFHVTAPSAEGIAAAIRQAHEQAGIKPESVDLVMLHGTGTLLNDAAEASAMQEVFGAHVSTPVMTAIKSMTGHTSGASGLLGLIVAARALAEGRIPPTLGLTEPIDEVAGFRFPFGQSLHRQVDVAQVNAFGFGGVNAVAIVEAVR</sequence>
<feature type="domain" description="Ketosynthase family 3 (KS3)" evidence="4">
    <location>
        <begin position="1"/>
        <end position="377"/>
    </location>
</feature>
<dbReference type="Pfam" id="PF02801">
    <property type="entry name" value="Ketoacyl-synt_C"/>
    <property type="match status" value="1"/>
</dbReference>
<dbReference type="InterPro" id="IPR014031">
    <property type="entry name" value="Ketoacyl_synth_C"/>
</dbReference>
<evidence type="ECO:0000256" key="2">
    <source>
        <dbReference type="ARBA" id="ARBA00022679"/>
    </source>
</evidence>
<evidence type="ECO:0000259" key="4">
    <source>
        <dbReference type="PROSITE" id="PS52004"/>
    </source>
</evidence>
<dbReference type="PROSITE" id="PS52004">
    <property type="entry name" value="KS3_2"/>
    <property type="match status" value="1"/>
</dbReference>
<name>A0ABX0XXM5_9ACTN</name>
<evidence type="ECO:0000256" key="3">
    <source>
        <dbReference type="RuleBase" id="RU003694"/>
    </source>
</evidence>
<dbReference type="Pfam" id="PF00109">
    <property type="entry name" value="ketoacyl-synt"/>
    <property type="match status" value="1"/>
</dbReference>
<dbReference type="RefSeq" id="WP_167925571.1">
    <property type="nucleotide sequence ID" value="NZ_JAATVY010000007.1"/>
</dbReference>
<evidence type="ECO:0000313" key="5">
    <source>
        <dbReference type="EMBL" id="NJC70672.1"/>
    </source>
</evidence>
<keyword evidence="2 3" id="KW-0808">Transferase</keyword>
<dbReference type="EMBL" id="JAATVY010000007">
    <property type="protein sequence ID" value="NJC70672.1"/>
    <property type="molecule type" value="Genomic_DNA"/>
</dbReference>
<protein>
    <submittedName>
        <fullName evidence="5">3-oxoacyl-ACP synthase</fullName>
    </submittedName>
</protein>
<dbReference type="InterPro" id="IPR016039">
    <property type="entry name" value="Thiolase-like"/>
</dbReference>
<dbReference type="InterPro" id="IPR020841">
    <property type="entry name" value="PKS_Beta-ketoAc_synthase_dom"/>
</dbReference>
<dbReference type="SUPFAM" id="SSF53901">
    <property type="entry name" value="Thiolase-like"/>
    <property type="match status" value="2"/>
</dbReference>
<proteinExistence type="inferred from homology"/>
<keyword evidence="6" id="KW-1185">Reference proteome</keyword>
<comment type="similarity">
    <text evidence="1 3">Belongs to the thiolase-like superfamily. Beta-ketoacyl-ACP synthases family.</text>
</comment>
<evidence type="ECO:0000256" key="1">
    <source>
        <dbReference type="ARBA" id="ARBA00008467"/>
    </source>
</evidence>
<dbReference type="PANTHER" id="PTHR11712">
    <property type="entry name" value="POLYKETIDE SYNTHASE-RELATED"/>
    <property type="match status" value="1"/>
</dbReference>
<dbReference type="InterPro" id="IPR014030">
    <property type="entry name" value="Ketoacyl_synth_N"/>
</dbReference>
<dbReference type="Proteomes" id="UP000722989">
    <property type="component" value="Unassembled WGS sequence"/>
</dbReference>
<evidence type="ECO:0000313" key="6">
    <source>
        <dbReference type="Proteomes" id="UP000722989"/>
    </source>
</evidence>